<evidence type="ECO:0000259" key="9">
    <source>
        <dbReference type="Pfam" id="PF00857"/>
    </source>
</evidence>
<gene>
    <name evidence="10" type="ORF">NA2_16268</name>
</gene>
<keyword evidence="11" id="KW-1185">Reference proteome</keyword>
<dbReference type="GO" id="GO:0019363">
    <property type="term" value="P:pyridine nucleotide biosynthetic process"/>
    <property type="evidence" value="ECO:0007669"/>
    <property type="project" value="UniProtKB-KW"/>
</dbReference>
<dbReference type="GO" id="GO:0008936">
    <property type="term" value="F:nicotinamidase activity"/>
    <property type="evidence" value="ECO:0007669"/>
    <property type="project" value="UniProtKB-EC"/>
</dbReference>
<dbReference type="eggNOG" id="COG1335">
    <property type="taxonomic scope" value="Bacteria"/>
</dbReference>
<dbReference type="InterPro" id="IPR052347">
    <property type="entry name" value="Isochorismatase_Nicotinamidase"/>
</dbReference>
<dbReference type="EMBL" id="AMRM01000019">
    <property type="protein sequence ID" value="EKF17822.1"/>
    <property type="molecule type" value="Genomic_DNA"/>
</dbReference>
<name>K2MKQ3_9HYPH</name>
<evidence type="ECO:0000256" key="4">
    <source>
        <dbReference type="ARBA" id="ARBA00022801"/>
    </source>
</evidence>
<evidence type="ECO:0000256" key="3">
    <source>
        <dbReference type="ARBA" id="ARBA00022723"/>
    </source>
</evidence>
<dbReference type="PATRIC" id="fig|391937.3.peg.3341"/>
<feature type="domain" description="Isochorismatase-like" evidence="9">
    <location>
        <begin position="5"/>
        <end position="192"/>
    </location>
</feature>
<dbReference type="STRING" id="391937.NA2_16268"/>
<evidence type="ECO:0000256" key="1">
    <source>
        <dbReference type="ARBA" id="ARBA00006336"/>
    </source>
</evidence>
<evidence type="ECO:0000256" key="7">
    <source>
        <dbReference type="ARBA" id="ARBA00043224"/>
    </source>
</evidence>
<dbReference type="InterPro" id="IPR036380">
    <property type="entry name" value="Isochorismatase-like_sf"/>
</dbReference>
<dbReference type="RefSeq" id="WP_008598137.1">
    <property type="nucleotide sequence ID" value="NZ_AMRM01000019.1"/>
</dbReference>
<protein>
    <recommendedName>
        <fullName evidence="8">Nicotinamidase</fullName>
        <ecNumber evidence="6">3.5.1.19</ecNumber>
    </recommendedName>
    <alternativeName>
        <fullName evidence="7">Nicotinamide deamidase</fullName>
    </alternativeName>
</protein>
<evidence type="ECO:0000313" key="11">
    <source>
        <dbReference type="Proteomes" id="UP000006786"/>
    </source>
</evidence>
<comment type="similarity">
    <text evidence="1">Belongs to the isochorismatase family.</text>
</comment>
<evidence type="ECO:0000256" key="8">
    <source>
        <dbReference type="ARBA" id="ARBA00072277"/>
    </source>
</evidence>
<dbReference type="SUPFAM" id="SSF52499">
    <property type="entry name" value="Isochorismatase-like hydrolases"/>
    <property type="match status" value="1"/>
</dbReference>
<sequence length="199" mass="21234">MADEALIVIDVQNDFCPGGALAVADGDRVVPVVNGLIRRFEHVVLTQDWHPAGHSSFASSHPGKAPFQAVTMPYGEQTLWPDHCVQGTKGADFHPGLEWTSAELVIRKGFRQAIDSYSAFFENDHETPTGLGGYLRERGVSKVTLAGLATDFCVAYSALDARRLGFEASVVLEGSRAIDLGGSLAAMTAMMKDAGVALV</sequence>
<dbReference type="PANTHER" id="PTHR11080:SF2">
    <property type="entry name" value="LD05707P"/>
    <property type="match status" value="1"/>
</dbReference>
<evidence type="ECO:0000256" key="6">
    <source>
        <dbReference type="ARBA" id="ARBA00039017"/>
    </source>
</evidence>
<keyword evidence="2" id="KW-0662">Pyridine nucleotide biosynthesis</keyword>
<dbReference type="InterPro" id="IPR000868">
    <property type="entry name" value="Isochorismatase-like_dom"/>
</dbReference>
<accession>K2MKQ3</accession>
<evidence type="ECO:0000256" key="2">
    <source>
        <dbReference type="ARBA" id="ARBA00022642"/>
    </source>
</evidence>
<organism evidence="10 11">
    <name type="scientific">Nitratireductor pacificus pht-3B</name>
    <dbReference type="NCBI Taxonomy" id="391937"/>
    <lineage>
        <taxon>Bacteria</taxon>
        <taxon>Pseudomonadati</taxon>
        <taxon>Pseudomonadota</taxon>
        <taxon>Alphaproteobacteria</taxon>
        <taxon>Hyphomicrobiales</taxon>
        <taxon>Phyllobacteriaceae</taxon>
        <taxon>Nitratireductor</taxon>
    </lineage>
</organism>
<reference evidence="10 11" key="1">
    <citation type="journal article" date="2012" name="J. Bacteriol.">
        <title>Genome Sequence of Nitratireductor pacificus Type Strain pht-3B.</title>
        <authorList>
            <person name="Lai Q."/>
            <person name="Li G."/>
            <person name="Shao Z."/>
        </authorList>
    </citation>
    <scope>NUCLEOTIDE SEQUENCE [LARGE SCALE GENOMIC DNA]</scope>
    <source>
        <strain evidence="11">pht-3B</strain>
    </source>
</reference>
<dbReference type="NCBIfam" id="NF008623">
    <property type="entry name" value="PRK11609.1"/>
    <property type="match status" value="1"/>
</dbReference>
<dbReference type="GO" id="GO:0046872">
    <property type="term" value="F:metal ion binding"/>
    <property type="evidence" value="ECO:0007669"/>
    <property type="project" value="UniProtKB-KW"/>
</dbReference>
<dbReference type="Gene3D" id="3.40.50.850">
    <property type="entry name" value="Isochorismatase-like"/>
    <property type="match status" value="1"/>
</dbReference>
<comment type="caution">
    <text evidence="10">The sequence shown here is derived from an EMBL/GenBank/DDBJ whole genome shotgun (WGS) entry which is preliminary data.</text>
</comment>
<comment type="pathway">
    <text evidence="5">Cofactor biosynthesis; nicotinate biosynthesis; nicotinate from nicotinamide: step 1/1.</text>
</comment>
<proteinExistence type="inferred from homology"/>
<dbReference type="PANTHER" id="PTHR11080">
    <property type="entry name" value="PYRAZINAMIDASE/NICOTINAMIDASE"/>
    <property type="match status" value="1"/>
</dbReference>
<dbReference type="OrthoDB" id="9791276at2"/>
<dbReference type="CDD" id="cd01011">
    <property type="entry name" value="nicotinamidase"/>
    <property type="match status" value="1"/>
</dbReference>
<dbReference type="Proteomes" id="UP000006786">
    <property type="component" value="Unassembled WGS sequence"/>
</dbReference>
<keyword evidence="4 10" id="KW-0378">Hydrolase</keyword>
<dbReference type="EC" id="3.5.1.19" evidence="6"/>
<dbReference type="FunFam" id="3.40.50.850:FF:000006">
    <property type="entry name" value="Bifunctional pyrazinamidase/nicotinamidase"/>
    <property type="match status" value="1"/>
</dbReference>
<dbReference type="AlphaFoldDB" id="K2MKQ3"/>
<evidence type="ECO:0000256" key="5">
    <source>
        <dbReference type="ARBA" id="ARBA00037900"/>
    </source>
</evidence>
<dbReference type="Pfam" id="PF00857">
    <property type="entry name" value="Isochorismatase"/>
    <property type="match status" value="1"/>
</dbReference>
<evidence type="ECO:0000313" key="10">
    <source>
        <dbReference type="EMBL" id="EKF17822.1"/>
    </source>
</evidence>
<keyword evidence="3" id="KW-0479">Metal-binding</keyword>